<accession>A0ABQ4XMA4</accession>
<keyword evidence="2" id="KW-1185">Reference proteome</keyword>
<evidence type="ECO:0000313" key="2">
    <source>
        <dbReference type="Proteomes" id="UP001151760"/>
    </source>
</evidence>
<evidence type="ECO:0000313" key="1">
    <source>
        <dbReference type="EMBL" id="GJS66514.1"/>
    </source>
</evidence>
<dbReference type="Proteomes" id="UP001151760">
    <property type="component" value="Unassembled WGS sequence"/>
</dbReference>
<comment type="caution">
    <text evidence="1">The sequence shown here is derived from an EMBL/GenBank/DDBJ whole genome shotgun (WGS) entry which is preliminary data.</text>
</comment>
<organism evidence="1 2">
    <name type="scientific">Tanacetum coccineum</name>
    <dbReference type="NCBI Taxonomy" id="301880"/>
    <lineage>
        <taxon>Eukaryota</taxon>
        <taxon>Viridiplantae</taxon>
        <taxon>Streptophyta</taxon>
        <taxon>Embryophyta</taxon>
        <taxon>Tracheophyta</taxon>
        <taxon>Spermatophyta</taxon>
        <taxon>Magnoliopsida</taxon>
        <taxon>eudicotyledons</taxon>
        <taxon>Gunneridae</taxon>
        <taxon>Pentapetalae</taxon>
        <taxon>asterids</taxon>
        <taxon>campanulids</taxon>
        <taxon>Asterales</taxon>
        <taxon>Asteraceae</taxon>
        <taxon>Asteroideae</taxon>
        <taxon>Anthemideae</taxon>
        <taxon>Anthemidinae</taxon>
        <taxon>Tanacetum</taxon>
    </lineage>
</organism>
<reference evidence="1" key="1">
    <citation type="journal article" date="2022" name="Int. J. Mol. Sci.">
        <title>Draft Genome of Tanacetum Coccineum: Genomic Comparison of Closely Related Tanacetum-Family Plants.</title>
        <authorList>
            <person name="Yamashiro T."/>
            <person name="Shiraishi A."/>
            <person name="Nakayama K."/>
            <person name="Satake H."/>
        </authorList>
    </citation>
    <scope>NUCLEOTIDE SEQUENCE</scope>
</reference>
<gene>
    <name evidence="1" type="ORF">Tco_0681078</name>
</gene>
<name>A0ABQ4XMA4_9ASTR</name>
<proteinExistence type="predicted"/>
<reference evidence="1" key="2">
    <citation type="submission" date="2022-01" db="EMBL/GenBank/DDBJ databases">
        <authorList>
            <person name="Yamashiro T."/>
            <person name="Shiraishi A."/>
            <person name="Satake H."/>
            <person name="Nakayama K."/>
        </authorList>
    </citation>
    <scope>NUCLEOTIDE SEQUENCE</scope>
</reference>
<protein>
    <submittedName>
        <fullName evidence="1">Uncharacterized protein</fullName>
    </submittedName>
</protein>
<dbReference type="EMBL" id="BQNB010009653">
    <property type="protein sequence ID" value="GJS66514.1"/>
    <property type="molecule type" value="Genomic_DNA"/>
</dbReference>
<sequence>MTRSAKMNQSPLGELREASNSTNMSMMWTVMMDREVDRDYGIARRLLEVVREVHASLSTRQEIINEAKHHKDPRIVKSVAFFREQQDKDLNLMNDLMLKISETQSRTFDKHEFIGYAKKF</sequence>